<gene>
    <name evidence="3" type="ORF">SAMN02745225_00548</name>
</gene>
<dbReference type="GO" id="GO:0016757">
    <property type="term" value="F:glycosyltransferase activity"/>
    <property type="evidence" value="ECO:0007669"/>
    <property type="project" value="InterPro"/>
</dbReference>
<feature type="domain" description="Glycosyl transferase family 1" evidence="2">
    <location>
        <begin position="173"/>
        <end position="327"/>
    </location>
</feature>
<dbReference type="AlphaFoldDB" id="A0A1M4T8K2"/>
<dbReference type="Pfam" id="PF00534">
    <property type="entry name" value="Glycos_transf_1"/>
    <property type="match status" value="1"/>
</dbReference>
<evidence type="ECO:0000259" key="2">
    <source>
        <dbReference type="Pfam" id="PF00534"/>
    </source>
</evidence>
<evidence type="ECO:0000256" key="1">
    <source>
        <dbReference type="ARBA" id="ARBA00022679"/>
    </source>
</evidence>
<accession>A0A1M4T8K2</accession>
<sequence length="369" mass="41299">MSPKIHQFIPSLSLRDAVGQHTLALQQTLIEAGVESEIYADEMKGEARSFAKSYREFPRKFQEDTYLIYQGSTNSPMASFLSQRHEPVLMNYHNITPAETVIDWDVGTAVALGMAVAEISRLAPHITMAFTVSKFNANDLVRLGYKNIEIAAPFIALSETHPRECKPIKHGAKWLFVGRIVPNKAQHELIKAFATYQRIYDKDAILQLVGNPAQKKYFDFLQAFAAEIGVAESIEFLGSVTDEELSLRYRSSDVFTCTSRHEGFCFPLIEAMRNSMPIVAYASSAIPDTLGRAGVLVRDPDPISFASAVHIALSDSDRQLEFQRGAAEQLERYSIDRAKVENLSTINKVVKSDQLSRYVEKISTKKGRV</sequence>
<dbReference type="STRING" id="1121881.SAMN02745225_00548"/>
<keyword evidence="1 3" id="KW-0808">Transferase</keyword>
<keyword evidence="4" id="KW-1185">Reference proteome</keyword>
<dbReference type="PANTHER" id="PTHR46401:SF2">
    <property type="entry name" value="GLYCOSYLTRANSFERASE WBBK-RELATED"/>
    <property type="match status" value="1"/>
</dbReference>
<dbReference type="RefSeq" id="WP_072788501.1">
    <property type="nucleotide sequence ID" value="NZ_FQUL01000004.1"/>
</dbReference>
<reference evidence="4" key="1">
    <citation type="submission" date="2016-11" db="EMBL/GenBank/DDBJ databases">
        <authorList>
            <person name="Varghese N."/>
            <person name="Submissions S."/>
        </authorList>
    </citation>
    <scope>NUCLEOTIDE SEQUENCE [LARGE SCALE GENOMIC DNA]</scope>
    <source>
        <strain evidence="4">DSM 19514</strain>
    </source>
</reference>
<dbReference type="OrthoDB" id="570545at2"/>
<dbReference type="PANTHER" id="PTHR46401">
    <property type="entry name" value="GLYCOSYLTRANSFERASE WBBK-RELATED"/>
    <property type="match status" value="1"/>
</dbReference>
<dbReference type="SUPFAM" id="SSF53756">
    <property type="entry name" value="UDP-Glycosyltransferase/glycogen phosphorylase"/>
    <property type="match status" value="1"/>
</dbReference>
<dbReference type="EMBL" id="FQUL01000004">
    <property type="protein sequence ID" value="SHE40704.1"/>
    <property type="molecule type" value="Genomic_DNA"/>
</dbReference>
<dbReference type="Gene3D" id="3.40.50.2000">
    <property type="entry name" value="Glycogen Phosphorylase B"/>
    <property type="match status" value="1"/>
</dbReference>
<evidence type="ECO:0000313" key="4">
    <source>
        <dbReference type="Proteomes" id="UP000184295"/>
    </source>
</evidence>
<name>A0A1M4T8K2_9ACTN</name>
<organism evidence="3 4">
    <name type="scientific">Ferrithrix thermotolerans DSM 19514</name>
    <dbReference type="NCBI Taxonomy" id="1121881"/>
    <lineage>
        <taxon>Bacteria</taxon>
        <taxon>Bacillati</taxon>
        <taxon>Actinomycetota</taxon>
        <taxon>Acidimicrobiia</taxon>
        <taxon>Acidimicrobiales</taxon>
        <taxon>Acidimicrobiaceae</taxon>
        <taxon>Ferrithrix</taxon>
    </lineage>
</organism>
<dbReference type="Proteomes" id="UP000184295">
    <property type="component" value="Unassembled WGS sequence"/>
</dbReference>
<evidence type="ECO:0000313" key="3">
    <source>
        <dbReference type="EMBL" id="SHE40704.1"/>
    </source>
</evidence>
<dbReference type="InterPro" id="IPR001296">
    <property type="entry name" value="Glyco_trans_1"/>
</dbReference>
<dbReference type="GO" id="GO:0009103">
    <property type="term" value="P:lipopolysaccharide biosynthetic process"/>
    <property type="evidence" value="ECO:0007669"/>
    <property type="project" value="TreeGrafter"/>
</dbReference>
<proteinExistence type="predicted"/>
<dbReference type="CDD" id="cd03801">
    <property type="entry name" value="GT4_PimA-like"/>
    <property type="match status" value="1"/>
</dbReference>
<protein>
    <submittedName>
        <fullName evidence="3">Glycosyltransferase involved in cell wall bisynthesis</fullName>
    </submittedName>
</protein>